<feature type="transmembrane region" description="Helical" evidence="11">
    <location>
        <begin position="6"/>
        <end position="28"/>
    </location>
</feature>
<dbReference type="GO" id="GO:0051539">
    <property type="term" value="F:4 iron, 4 sulfur cluster binding"/>
    <property type="evidence" value="ECO:0007669"/>
    <property type="project" value="UniProtKB-UniRule"/>
</dbReference>
<feature type="binding site" evidence="10">
    <location>
        <position position="51"/>
    </location>
    <ligand>
        <name>[4Fe-4S] cluster</name>
        <dbReference type="ChEBI" id="CHEBI:49883"/>
        <label>1</label>
    </ligand>
</feature>
<feature type="domain" description="4Fe-4S ferredoxin-type" evidence="12">
    <location>
        <begin position="272"/>
        <end position="301"/>
    </location>
</feature>
<dbReference type="EMBL" id="LJNI01000071">
    <property type="protein sequence ID" value="KPJ72484.1"/>
    <property type="molecule type" value="Genomic_DNA"/>
</dbReference>
<evidence type="ECO:0000256" key="6">
    <source>
        <dbReference type="ARBA" id="ARBA00022982"/>
    </source>
</evidence>
<dbReference type="InterPro" id="IPR017896">
    <property type="entry name" value="4Fe4S_Fe-S-bd"/>
</dbReference>
<feature type="binding site" evidence="10">
    <location>
        <position position="78"/>
    </location>
    <ligand>
        <name>[4Fe-4S] cluster</name>
        <dbReference type="ChEBI" id="CHEBI:49883"/>
        <label>1</label>
    </ligand>
</feature>
<feature type="binding site" evidence="10">
    <location>
        <position position="54"/>
    </location>
    <ligand>
        <name>[4Fe-4S] cluster</name>
        <dbReference type="ChEBI" id="CHEBI:49883"/>
        <label>1</label>
    </ligand>
</feature>
<sequence length="347" mass="36740">MDTANIIKSIIGLGGLSLIFAAVLAVAFKKLAVHVSEKEEKIRALLPGANCGACGFPGCDAYAHALAEKTGEYPPNLCTVGGPETTKQIGEVLGVEVEMTEPMVCVLRCRGGKEESAEKFDYQGPGDCRSNYILLGGNKACQYGCLGGGHCVTVCPFGAIRMGSNHLPIINPNKCTACGICVKECPRQVLELIPRSQLVYLACKSLDKGKAVKNVCTAGCIGCTLCVKVCPYEGAIAMDGNIPVMDFKTCTSCGICFNKCPTKSFIDRAKARPYAIISPKCNGCAECVKVCQFKAIEGEPGKRHTVIKDKCIGCGRCFEVCPIKVITMAGALGYTEDSFVAEKTAVS</sequence>
<dbReference type="CDD" id="cd10549">
    <property type="entry name" value="MtMvhB_like"/>
    <property type="match status" value="2"/>
</dbReference>
<dbReference type="PANTHER" id="PTHR43560">
    <property type="entry name" value="ION-TRANSLOCATING OXIDOREDUCTASE COMPLEX SUBUNIT B"/>
    <property type="match status" value="1"/>
</dbReference>
<feature type="binding site" evidence="10">
    <location>
        <position position="145"/>
    </location>
    <ligand>
        <name>[4Fe-4S] cluster</name>
        <dbReference type="ChEBI" id="CHEBI:49883"/>
        <label>2</label>
    </ligand>
</feature>
<dbReference type="GO" id="GO:0005886">
    <property type="term" value="C:plasma membrane"/>
    <property type="evidence" value="ECO:0007669"/>
    <property type="project" value="UniProtKB-SubCell"/>
</dbReference>
<keyword evidence="7 10" id="KW-0408">Iron</keyword>
<comment type="cofactor">
    <cofactor evidence="10">
        <name>[4Fe-4S] cluster</name>
        <dbReference type="ChEBI" id="CHEBI:49883"/>
    </cofactor>
    <text evidence="10">Binds 3 [4Fe-4S] clusters.</text>
</comment>
<evidence type="ECO:0000256" key="1">
    <source>
        <dbReference type="ARBA" id="ARBA00022448"/>
    </source>
</evidence>
<feature type="domain" description="4Fe-4S" evidence="13">
    <location>
        <begin position="34"/>
        <end position="95"/>
    </location>
</feature>
<dbReference type="Proteomes" id="UP000051012">
    <property type="component" value="Unassembled WGS sequence"/>
</dbReference>
<comment type="caution">
    <text evidence="14">The sequence shown here is derived from an EMBL/GenBank/DDBJ whole genome shotgun (WGS) entry which is preliminary data.</text>
</comment>
<dbReference type="SUPFAM" id="SSF54862">
    <property type="entry name" value="4Fe-4S ferredoxins"/>
    <property type="match status" value="2"/>
</dbReference>
<dbReference type="GO" id="GO:0046872">
    <property type="term" value="F:metal ion binding"/>
    <property type="evidence" value="ECO:0007669"/>
    <property type="project" value="UniProtKB-KW"/>
</dbReference>
<feature type="binding site" evidence="10">
    <location>
        <position position="181"/>
    </location>
    <ligand>
        <name>[4Fe-4S] cluster</name>
        <dbReference type="ChEBI" id="CHEBI:49883"/>
        <label>3</label>
    </ligand>
</feature>
<dbReference type="PROSITE" id="PS51379">
    <property type="entry name" value="4FE4S_FER_2"/>
    <property type="match status" value="6"/>
</dbReference>
<keyword evidence="4 10" id="KW-0677">Repeat</keyword>
<dbReference type="Pfam" id="PF13187">
    <property type="entry name" value="Fer4_9"/>
    <property type="match status" value="1"/>
</dbReference>
<feature type="domain" description="4Fe-4S ferredoxin-type" evidence="12">
    <location>
        <begin position="302"/>
        <end position="331"/>
    </location>
</feature>
<feature type="domain" description="4Fe-4S ferredoxin-type" evidence="12">
    <location>
        <begin position="166"/>
        <end position="195"/>
    </location>
</feature>
<feature type="binding site" evidence="10">
    <location>
        <position position="185"/>
    </location>
    <ligand>
        <name>[4Fe-4S] cluster</name>
        <dbReference type="ChEBI" id="CHEBI:49883"/>
        <label>2</label>
    </ligand>
</feature>
<proteinExistence type="inferred from homology"/>
<evidence type="ECO:0000256" key="4">
    <source>
        <dbReference type="ARBA" id="ARBA00022737"/>
    </source>
</evidence>
<gene>
    <name evidence="10" type="primary">rnfB</name>
    <name evidence="14" type="ORF">AMJ52_06070</name>
</gene>
<comment type="caution">
    <text evidence="10">Lacks conserved residue(s) required for the propagation of feature annotation.</text>
</comment>
<dbReference type="Pfam" id="PF12838">
    <property type="entry name" value="Fer4_7"/>
    <property type="match status" value="1"/>
</dbReference>
<dbReference type="PROSITE" id="PS00198">
    <property type="entry name" value="4FE4S_FER_1"/>
    <property type="match status" value="3"/>
</dbReference>
<evidence type="ECO:0000313" key="15">
    <source>
        <dbReference type="Proteomes" id="UP000051012"/>
    </source>
</evidence>
<comment type="function">
    <text evidence="10">Part of a membrane-bound complex that couples electron transfer with translocation of ions across the membrane.</text>
</comment>
<dbReference type="EC" id="7.-.-.-" evidence="10"/>
<feature type="binding site" evidence="10">
    <location>
        <position position="151"/>
    </location>
    <ligand>
        <name>[4Fe-4S] cluster</name>
        <dbReference type="ChEBI" id="CHEBI:49883"/>
        <label>2</label>
    </ligand>
</feature>
<keyword evidence="11" id="KW-0812">Transmembrane</keyword>
<dbReference type="AlphaFoldDB" id="A0A0S7YCV4"/>
<feature type="region of interest" description="Hydrophobic" evidence="10">
    <location>
        <begin position="1"/>
        <end position="28"/>
    </location>
</feature>
<protein>
    <recommendedName>
        <fullName evidence="10">Ion-translocating oxidoreductase complex subunit B</fullName>
        <ecNumber evidence="10">7.-.-.-</ecNumber>
    </recommendedName>
    <alternativeName>
        <fullName evidence="10">Rnf electron transport complex subunit B</fullName>
    </alternativeName>
</protein>
<dbReference type="HAMAP" id="MF_00463">
    <property type="entry name" value="RsxB_RnfB"/>
    <property type="match status" value="1"/>
</dbReference>
<evidence type="ECO:0000313" key="14">
    <source>
        <dbReference type="EMBL" id="KPJ72484.1"/>
    </source>
</evidence>
<dbReference type="InterPro" id="IPR050395">
    <property type="entry name" value="4Fe4S_Ferredoxin_RnfB"/>
</dbReference>
<evidence type="ECO:0000256" key="2">
    <source>
        <dbReference type="ARBA" id="ARBA00022485"/>
    </source>
</evidence>
<evidence type="ECO:0000259" key="13">
    <source>
        <dbReference type="PROSITE" id="PS51656"/>
    </source>
</evidence>
<feature type="domain" description="4Fe-4S ferredoxin-type" evidence="12">
    <location>
        <begin position="209"/>
        <end position="241"/>
    </location>
</feature>
<keyword evidence="8 10" id="KW-0411">Iron-sulfur</keyword>
<feature type="binding site" evidence="10">
    <location>
        <position position="175"/>
    </location>
    <ligand>
        <name>[4Fe-4S] cluster</name>
        <dbReference type="ChEBI" id="CHEBI:49883"/>
        <label>3</label>
    </ligand>
</feature>
<feature type="binding site" evidence="10">
    <location>
        <position position="59"/>
    </location>
    <ligand>
        <name>[4Fe-4S] cluster</name>
        <dbReference type="ChEBI" id="CHEBI:49883"/>
        <label>1</label>
    </ligand>
</feature>
<evidence type="ECO:0000259" key="12">
    <source>
        <dbReference type="PROSITE" id="PS51379"/>
    </source>
</evidence>
<evidence type="ECO:0000256" key="10">
    <source>
        <dbReference type="HAMAP-Rule" id="MF_00463"/>
    </source>
</evidence>
<evidence type="ECO:0000256" key="7">
    <source>
        <dbReference type="ARBA" id="ARBA00023004"/>
    </source>
</evidence>
<feature type="domain" description="4Fe-4S ferredoxin-type" evidence="12">
    <location>
        <begin position="131"/>
        <end position="165"/>
    </location>
</feature>
<keyword evidence="11" id="KW-1133">Transmembrane helix</keyword>
<comment type="subunit">
    <text evidence="10">The complex is composed of six subunits: RnfA, RnfB, RnfC, RnfD, RnfE and RnfG.</text>
</comment>
<evidence type="ECO:0000256" key="11">
    <source>
        <dbReference type="SAM" id="Phobius"/>
    </source>
</evidence>
<keyword evidence="5 10" id="KW-1278">Translocase</keyword>
<evidence type="ECO:0000256" key="5">
    <source>
        <dbReference type="ARBA" id="ARBA00022967"/>
    </source>
</evidence>
<reference evidence="14 15" key="1">
    <citation type="journal article" date="2015" name="Microbiome">
        <title>Genomic resolution of linkages in carbon, nitrogen, and sulfur cycling among widespread estuary sediment bacteria.</title>
        <authorList>
            <person name="Baker B.J."/>
            <person name="Lazar C.S."/>
            <person name="Teske A.P."/>
            <person name="Dick G.J."/>
        </authorList>
    </citation>
    <scope>NUCLEOTIDE SEQUENCE [LARGE SCALE GENOMIC DNA]</scope>
    <source>
        <strain evidence="14">DG_78</strain>
    </source>
</reference>
<dbReference type="PATRIC" id="fig|1703772.3.peg.1892"/>
<evidence type="ECO:0000256" key="8">
    <source>
        <dbReference type="ARBA" id="ARBA00023014"/>
    </source>
</evidence>
<comment type="subcellular location">
    <subcellularLocation>
        <location evidence="10">Cell membrane</location>
    </subcellularLocation>
</comment>
<feature type="binding site" evidence="10">
    <location>
        <position position="141"/>
    </location>
    <ligand>
        <name>[4Fe-4S] cluster</name>
        <dbReference type="ChEBI" id="CHEBI:49883"/>
        <label>2</label>
    </ligand>
</feature>
<feature type="domain" description="4Fe-4S ferredoxin-type" evidence="12">
    <location>
        <begin position="243"/>
        <end position="270"/>
    </location>
</feature>
<dbReference type="Pfam" id="PF04060">
    <property type="entry name" value="FeS"/>
    <property type="match status" value="1"/>
</dbReference>
<accession>A0A0S7YCV4</accession>
<comment type="similarity">
    <text evidence="10">Belongs to the 4Fe4S bacterial-type ferredoxin family. RnfB subfamily.</text>
</comment>
<evidence type="ECO:0000256" key="3">
    <source>
        <dbReference type="ARBA" id="ARBA00022723"/>
    </source>
</evidence>
<keyword evidence="10" id="KW-1003">Cell membrane</keyword>
<dbReference type="GO" id="GO:0022900">
    <property type="term" value="P:electron transport chain"/>
    <property type="evidence" value="ECO:0007669"/>
    <property type="project" value="UniProtKB-UniRule"/>
</dbReference>
<keyword evidence="2 10" id="KW-0004">4Fe-4S</keyword>
<dbReference type="PANTHER" id="PTHR43560:SF1">
    <property type="entry name" value="ION-TRANSLOCATING OXIDOREDUCTASE COMPLEX SUBUNIT B"/>
    <property type="match status" value="1"/>
</dbReference>
<dbReference type="InterPro" id="IPR007202">
    <property type="entry name" value="4Fe-4S_dom"/>
</dbReference>
<dbReference type="PROSITE" id="PS51656">
    <property type="entry name" value="4FE4S"/>
    <property type="match status" value="1"/>
</dbReference>
<dbReference type="GO" id="GO:0009055">
    <property type="term" value="F:electron transfer activity"/>
    <property type="evidence" value="ECO:0007669"/>
    <property type="project" value="InterPro"/>
</dbReference>
<feature type="binding site" evidence="10">
    <location>
        <position position="155"/>
    </location>
    <ligand>
        <name>[4Fe-4S] cluster</name>
        <dbReference type="ChEBI" id="CHEBI:49883"/>
        <label>3</label>
    </ligand>
</feature>
<name>A0A0S7YCV4_UNCT6</name>
<feature type="binding site" evidence="10">
    <location>
        <position position="178"/>
    </location>
    <ligand>
        <name>[4Fe-4S] cluster</name>
        <dbReference type="ChEBI" id="CHEBI:49883"/>
        <label>3</label>
    </ligand>
</feature>
<dbReference type="Gene3D" id="1.10.15.40">
    <property type="entry name" value="Electron transport complex subunit B, putative Fe-S cluster"/>
    <property type="match status" value="1"/>
</dbReference>
<dbReference type="InterPro" id="IPR017900">
    <property type="entry name" value="4Fe4S_Fe_S_CS"/>
</dbReference>
<keyword evidence="9 10" id="KW-0472">Membrane</keyword>
<dbReference type="Gene3D" id="3.30.70.20">
    <property type="match status" value="3"/>
</dbReference>
<dbReference type="Pfam" id="PF14697">
    <property type="entry name" value="Fer4_21"/>
    <property type="match status" value="1"/>
</dbReference>
<keyword evidence="1 10" id="KW-0813">Transport</keyword>
<keyword evidence="6 10" id="KW-0249">Electron transport</keyword>
<dbReference type="InterPro" id="IPR010207">
    <property type="entry name" value="Elect_transpt_cplx_RnfB/RsxB"/>
</dbReference>
<organism evidence="14 15">
    <name type="scientific">candidate division TA06 bacterium DG_78</name>
    <dbReference type="NCBI Taxonomy" id="1703772"/>
    <lineage>
        <taxon>Bacteria</taxon>
        <taxon>Bacteria division TA06</taxon>
    </lineage>
</organism>
<keyword evidence="3 10" id="KW-0479">Metal-binding</keyword>
<evidence type="ECO:0000256" key="9">
    <source>
        <dbReference type="ARBA" id="ARBA00023136"/>
    </source>
</evidence>